<dbReference type="OMA" id="SHEMKSY"/>
<dbReference type="GO" id="GO:0003876">
    <property type="term" value="F:AMP deaminase activity"/>
    <property type="evidence" value="ECO:0007669"/>
    <property type="project" value="InterPro"/>
</dbReference>
<name>A0A9D2XX98_NOTFU</name>
<evidence type="ECO:0000256" key="1">
    <source>
        <dbReference type="ARBA" id="ARBA00006676"/>
    </source>
</evidence>
<proteinExistence type="inferred from homology"/>
<reference evidence="3" key="1">
    <citation type="submission" date="2020-03" db="EMBL/GenBank/DDBJ databases">
        <title>Intra-Species Differences in Population Size shape Life History and Genome Evolution.</title>
        <authorList>
            <person name="Willemsen D."/>
            <person name="Cui R."/>
            <person name="Valenzano D.R."/>
        </authorList>
    </citation>
    <scope>NUCLEOTIDE SEQUENCE</scope>
    <source>
        <strain evidence="3">GRZ</strain>
        <tissue evidence="3">Whole</tissue>
    </source>
</reference>
<dbReference type="AlphaFoldDB" id="A0A9D2XX98"/>
<keyword evidence="2" id="KW-0546">Nucleotide metabolism</keyword>
<dbReference type="InterPro" id="IPR006329">
    <property type="entry name" value="AMPD"/>
</dbReference>
<dbReference type="GO" id="GO:0032264">
    <property type="term" value="P:IMP salvage"/>
    <property type="evidence" value="ECO:0007669"/>
    <property type="project" value="InterPro"/>
</dbReference>
<comment type="caution">
    <text evidence="3">The sequence shown here is derived from an EMBL/GenBank/DDBJ whole genome shotgun (WGS) entry which is preliminary data.</text>
</comment>
<evidence type="ECO:0000256" key="2">
    <source>
        <dbReference type="ARBA" id="ARBA00023080"/>
    </source>
</evidence>
<gene>
    <name evidence="3" type="ORF">G4P62_014329</name>
</gene>
<dbReference type="EMBL" id="JAAVVJ010000013">
    <property type="protein sequence ID" value="KAF7209687.1"/>
    <property type="molecule type" value="Genomic_DNA"/>
</dbReference>
<dbReference type="InterPro" id="IPR032466">
    <property type="entry name" value="Metal_Hydrolase"/>
</dbReference>
<dbReference type="KEGG" id="nfu:107390789"/>
<dbReference type="Proteomes" id="UP000822369">
    <property type="component" value="Chromosome 13"/>
</dbReference>
<organism evidence="3 4">
    <name type="scientific">Nothobranchius furzeri</name>
    <name type="common">Turquoise killifish</name>
    <dbReference type="NCBI Taxonomy" id="105023"/>
    <lineage>
        <taxon>Eukaryota</taxon>
        <taxon>Metazoa</taxon>
        <taxon>Chordata</taxon>
        <taxon>Craniata</taxon>
        <taxon>Vertebrata</taxon>
        <taxon>Euteleostomi</taxon>
        <taxon>Actinopterygii</taxon>
        <taxon>Neopterygii</taxon>
        <taxon>Teleostei</taxon>
        <taxon>Neoteleostei</taxon>
        <taxon>Acanthomorphata</taxon>
        <taxon>Ovalentaria</taxon>
        <taxon>Atherinomorphae</taxon>
        <taxon>Cyprinodontiformes</taxon>
        <taxon>Nothobranchiidae</taxon>
        <taxon>Nothobranchius</taxon>
    </lineage>
</organism>
<dbReference type="Gene3D" id="3.20.20.140">
    <property type="entry name" value="Metal-dependent hydrolases"/>
    <property type="match status" value="1"/>
</dbReference>
<accession>A0A9D2XX98</accession>
<dbReference type="GO" id="GO:0046033">
    <property type="term" value="P:AMP metabolic process"/>
    <property type="evidence" value="ECO:0007669"/>
    <property type="project" value="TreeGrafter"/>
</dbReference>
<dbReference type="SUPFAM" id="SSF51556">
    <property type="entry name" value="Metallo-dependent hydrolases"/>
    <property type="match status" value="1"/>
</dbReference>
<dbReference type="PANTHER" id="PTHR11359">
    <property type="entry name" value="AMP DEAMINASE"/>
    <property type="match status" value="1"/>
</dbReference>
<dbReference type="GO" id="GO:0005829">
    <property type="term" value="C:cytosol"/>
    <property type="evidence" value="ECO:0007669"/>
    <property type="project" value="TreeGrafter"/>
</dbReference>
<protein>
    <submittedName>
        <fullName evidence="3">AMP deaminase 2-like</fullName>
    </submittedName>
</protein>
<sequence length="105" mass="12059">MEEYSIAAQVWKLSSCDMCELARNSVLMSGFSHEMKSYWLGPNYIKEGQESNDIRRSNVPDIRVAYRYETMCEELNLITQAIRTDELETIEEEGALCMGAVHAEK</sequence>
<evidence type="ECO:0000313" key="3">
    <source>
        <dbReference type="EMBL" id="KAF7209687.1"/>
    </source>
</evidence>
<dbReference type="PANTHER" id="PTHR11359:SF3">
    <property type="entry name" value="AMP DEAMINASE 2"/>
    <property type="match status" value="1"/>
</dbReference>
<dbReference type="Pfam" id="PF19326">
    <property type="entry name" value="AMP_deaminase"/>
    <property type="match status" value="1"/>
</dbReference>
<evidence type="ECO:0000313" key="4">
    <source>
        <dbReference type="Proteomes" id="UP000822369"/>
    </source>
</evidence>
<comment type="similarity">
    <text evidence="1">Belongs to the metallo-dependent hydrolases superfamily. Adenosine and AMP deaminases family.</text>
</comment>